<dbReference type="Proteomes" id="UP000789901">
    <property type="component" value="Unassembled WGS sequence"/>
</dbReference>
<protein>
    <submittedName>
        <fullName evidence="2">21816_t:CDS:1</fullName>
    </submittedName>
</protein>
<reference evidence="2 3" key="1">
    <citation type="submission" date="2021-06" db="EMBL/GenBank/DDBJ databases">
        <authorList>
            <person name="Kallberg Y."/>
            <person name="Tangrot J."/>
            <person name="Rosling A."/>
        </authorList>
    </citation>
    <scope>NUCLEOTIDE SEQUENCE [LARGE SCALE GENOMIC DNA]</scope>
    <source>
        <strain evidence="2 3">120-4 pot B 10/14</strain>
    </source>
</reference>
<proteinExistence type="predicted"/>
<sequence>MQQSGCWKELTNSNLNETSNIIDNSMQNSSFAISNSNLNTKTIQILSSTNGINTSNNTVVSNLRKVQILLLKEIFLNKIKSQLVTLILLFRPKSRSNYDNCNSNDSSNDEQDPNSTYGNDVSLIFEELVQ</sequence>
<evidence type="ECO:0000256" key="1">
    <source>
        <dbReference type="SAM" id="MobiDB-lite"/>
    </source>
</evidence>
<organism evidence="2 3">
    <name type="scientific">Gigaspora margarita</name>
    <dbReference type="NCBI Taxonomy" id="4874"/>
    <lineage>
        <taxon>Eukaryota</taxon>
        <taxon>Fungi</taxon>
        <taxon>Fungi incertae sedis</taxon>
        <taxon>Mucoromycota</taxon>
        <taxon>Glomeromycotina</taxon>
        <taxon>Glomeromycetes</taxon>
        <taxon>Diversisporales</taxon>
        <taxon>Gigasporaceae</taxon>
        <taxon>Gigaspora</taxon>
    </lineage>
</organism>
<accession>A0ABN7VPF5</accession>
<keyword evidence="3" id="KW-1185">Reference proteome</keyword>
<evidence type="ECO:0000313" key="2">
    <source>
        <dbReference type="EMBL" id="CAG8790229.1"/>
    </source>
</evidence>
<dbReference type="EMBL" id="CAJVQB010019180">
    <property type="protein sequence ID" value="CAG8790229.1"/>
    <property type="molecule type" value="Genomic_DNA"/>
</dbReference>
<feature type="region of interest" description="Disordered" evidence="1">
    <location>
        <begin position="95"/>
        <end position="118"/>
    </location>
</feature>
<gene>
    <name evidence="2" type="ORF">GMARGA_LOCUS21118</name>
</gene>
<comment type="caution">
    <text evidence="2">The sequence shown here is derived from an EMBL/GenBank/DDBJ whole genome shotgun (WGS) entry which is preliminary data.</text>
</comment>
<evidence type="ECO:0000313" key="3">
    <source>
        <dbReference type="Proteomes" id="UP000789901"/>
    </source>
</evidence>
<name>A0ABN7VPF5_GIGMA</name>
<feature type="compositionally biased region" description="Low complexity" evidence="1">
    <location>
        <begin position="95"/>
        <end position="106"/>
    </location>
</feature>